<dbReference type="KEGG" id="adl:AURDEDRAFT_189093"/>
<keyword evidence="2" id="KW-1185">Reference proteome</keyword>
<sequence length="393" mass="42907">MAYVDALLDDSGHTQDVDKALVAVLVDPSFLTSIFEQRAAFRSRCRTSASAGNAILVFWTDDLLVSLSNLSTALVCDHAYAESVPLALQKITKAAQLRAATQLPELWRDLAVSLQSEDASPACKRLATSLLYAAYCLRPLLAPDAEDAHGDDTSIAPFLRQYLHRLDPLSDCQDVEPLTLAMLLALYAQADRSCSDLPLLVPLTTSVLHDILLTLFSDDSPSHALGRARTLILRWSRVVPWAWSFFRLDLHECAMLSLTNAWAAFWMKLYRSEPSLRDLSVMDLAHSALVSVSLGPGSACSAASRVGAALAVQCLSERIFLFSLLVLLLRDDSNTFAAGACHFLAAQLLHNRSPEDLVMLALEYLSLSSPVSVKKALEPVSLVWKQGKAVVEV</sequence>
<dbReference type="Proteomes" id="UP000006514">
    <property type="component" value="Unassembled WGS sequence"/>
</dbReference>
<accession>J0WLI7</accession>
<reference evidence="2" key="1">
    <citation type="journal article" date="2012" name="Science">
        <title>The Paleozoic origin of enzymatic lignin decomposition reconstructed from 31 fungal genomes.</title>
        <authorList>
            <person name="Floudas D."/>
            <person name="Binder M."/>
            <person name="Riley R."/>
            <person name="Barry K."/>
            <person name="Blanchette R.A."/>
            <person name="Henrissat B."/>
            <person name="Martinez A.T."/>
            <person name="Otillar R."/>
            <person name="Spatafora J.W."/>
            <person name="Yadav J.S."/>
            <person name="Aerts A."/>
            <person name="Benoit I."/>
            <person name="Boyd A."/>
            <person name="Carlson A."/>
            <person name="Copeland A."/>
            <person name="Coutinho P.M."/>
            <person name="de Vries R.P."/>
            <person name="Ferreira P."/>
            <person name="Findley K."/>
            <person name="Foster B."/>
            <person name="Gaskell J."/>
            <person name="Glotzer D."/>
            <person name="Gorecki P."/>
            <person name="Heitman J."/>
            <person name="Hesse C."/>
            <person name="Hori C."/>
            <person name="Igarashi K."/>
            <person name="Jurgens J.A."/>
            <person name="Kallen N."/>
            <person name="Kersten P."/>
            <person name="Kohler A."/>
            <person name="Kuees U."/>
            <person name="Kumar T.K.A."/>
            <person name="Kuo A."/>
            <person name="LaButti K."/>
            <person name="Larrondo L.F."/>
            <person name="Lindquist E."/>
            <person name="Ling A."/>
            <person name="Lombard V."/>
            <person name="Lucas S."/>
            <person name="Lundell T."/>
            <person name="Martin R."/>
            <person name="McLaughlin D.J."/>
            <person name="Morgenstern I."/>
            <person name="Morin E."/>
            <person name="Murat C."/>
            <person name="Nagy L.G."/>
            <person name="Nolan M."/>
            <person name="Ohm R.A."/>
            <person name="Patyshakuliyeva A."/>
            <person name="Rokas A."/>
            <person name="Ruiz-Duenas F.J."/>
            <person name="Sabat G."/>
            <person name="Salamov A."/>
            <person name="Samejima M."/>
            <person name="Schmutz J."/>
            <person name="Slot J.C."/>
            <person name="St John F."/>
            <person name="Stenlid J."/>
            <person name="Sun H."/>
            <person name="Sun S."/>
            <person name="Syed K."/>
            <person name="Tsang A."/>
            <person name="Wiebenga A."/>
            <person name="Young D."/>
            <person name="Pisabarro A."/>
            <person name="Eastwood D.C."/>
            <person name="Martin F."/>
            <person name="Cullen D."/>
            <person name="Grigoriev I.V."/>
            <person name="Hibbett D.S."/>
        </authorList>
    </citation>
    <scope>NUCLEOTIDE SEQUENCE [LARGE SCALE GENOMIC DNA]</scope>
    <source>
        <strain evidence="2">TFB10046</strain>
    </source>
</reference>
<evidence type="ECO:0000313" key="2">
    <source>
        <dbReference type="Proteomes" id="UP000006514"/>
    </source>
</evidence>
<dbReference type="InParanoid" id="J0WLI7"/>
<dbReference type="AlphaFoldDB" id="J0WLI7"/>
<name>J0WLI7_AURST</name>
<protein>
    <submittedName>
        <fullName evidence="1">Uncharacterized protein</fullName>
    </submittedName>
</protein>
<dbReference type="OrthoDB" id="3233180at2759"/>
<organism evidence="1 2">
    <name type="scientific">Auricularia subglabra (strain TFB-10046 / SS5)</name>
    <name type="common">White-rot fungus</name>
    <name type="synonym">Auricularia delicata (strain TFB10046)</name>
    <dbReference type="NCBI Taxonomy" id="717982"/>
    <lineage>
        <taxon>Eukaryota</taxon>
        <taxon>Fungi</taxon>
        <taxon>Dikarya</taxon>
        <taxon>Basidiomycota</taxon>
        <taxon>Agaricomycotina</taxon>
        <taxon>Agaricomycetes</taxon>
        <taxon>Auriculariales</taxon>
        <taxon>Auriculariaceae</taxon>
        <taxon>Auricularia</taxon>
    </lineage>
</organism>
<proteinExistence type="predicted"/>
<evidence type="ECO:0000313" key="1">
    <source>
        <dbReference type="EMBL" id="EJD33183.1"/>
    </source>
</evidence>
<dbReference type="EMBL" id="JH688383">
    <property type="protein sequence ID" value="EJD33183.1"/>
    <property type="molecule type" value="Genomic_DNA"/>
</dbReference>
<gene>
    <name evidence="1" type="ORF">AURDEDRAFT_189093</name>
</gene>